<feature type="transmembrane region" description="Helical" evidence="1">
    <location>
        <begin position="12"/>
        <end position="35"/>
    </location>
</feature>
<dbReference type="PANTHER" id="PTHR30093:SF2">
    <property type="entry name" value="TYPE II SECRETION SYSTEM PROTEIN H"/>
    <property type="match status" value="1"/>
</dbReference>
<dbReference type="KEGG" id="ttf:THTE_1565"/>
<accession>A0A286RDZ8</accession>
<name>A0A286RDZ8_9BACT</name>
<keyword evidence="1" id="KW-0472">Membrane</keyword>
<keyword evidence="1" id="KW-1133">Transmembrane helix</keyword>
<sequence length="363" mass="39667">MRIGGCSHRQAFTLVELLVVIAIIGILIALLLPAVQAAREAARRSQCSNNLKQIGLAIHNFHDVNKVFPVGQPDDDNDNYAWGAYILPFIEQKQMYDTLVSGGAALVYIPGGDNRLVHGAIREIPGVSPALPTGHPVQNTDSYNWWCQVRNNHGNPNNQRGVAAKTILPAFLCPSDVLPKEDNDGYGKSNYCCCLGSDEPWSSYFIANGATSWSRPSGATEQNGMFRLAQTNNFHYVMTFADITDGSSNVIAVGEVSETANVTRTMIDRVFPLWAGGNNNWQGQWRISSWARLVGPFAYLNNKEVNNIINSLSPSDYSFGSKHPGGANFLFGDGSVKFISETINTTLYARLGDIRDGNPVQVP</sequence>
<dbReference type="InterPro" id="IPR011453">
    <property type="entry name" value="DUF1559"/>
</dbReference>
<reference evidence="3 4" key="1">
    <citation type="journal article" name="Front. Microbiol.">
        <title>Sugar Metabolism of the First Thermophilic Planctomycete Thermogutta terrifontis: Comparative Genomic and Transcriptomic Approaches.</title>
        <authorList>
            <person name="Elcheninov A.G."/>
            <person name="Menzel P."/>
            <person name="Gudbergsdottir S.R."/>
            <person name="Slesarev A.I."/>
            <person name="Kadnikov V.V."/>
            <person name="Krogh A."/>
            <person name="Bonch-Osmolovskaya E.A."/>
            <person name="Peng X."/>
            <person name="Kublanov I.V."/>
        </authorList>
    </citation>
    <scope>NUCLEOTIDE SEQUENCE [LARGE SCALE GENOMIC DNA]</scope>
    <source>
        <strain evidence="3 4">R1</strain>
    </source>
</reference>
<dbReference type="AlphaFoldDB" id="A0A286RDZ8"/>
<dbReference type="NCBIfam" id="TIGR02532">
    <property type="entry name" value="IV_pilin_GFxxxE"/>
    <property type="match status" value="1"/>
</dbReference>
<dbReference type="Proteomes" id="UP000215086">
    <property type="component" value="Chromosome"/>
</dbReference>
<dbReference type="Pfam" id="PF07963">
    <property type="entry name" value="N_methyl"/>
    <property type="match status" value="1"/>
</dbReference>
<dbReference type="RefSeq" id="WP_095414566.1">
    <property type="nucleotide sequence ID" value="NZ_CP018477.1"/>
</dbReference>
<keyword evidence="4" id="KW-1185">Reference proteome</keyword>
<protein>
    <recommendedName>
        <fullName evidence="2">DUF1559 domain-containing protein</fullName>
    </recommendedName>
</protein>
<dbReference type="Gene3D" id="3.30.700.10">
    <property type="entry name" value="Glycoprotein, Type 4 Pilin"/>
    <property type="match status" value="1"/>
</dbReference>
<proteinExistence type="predicted"/>
<gene>
    <name evidence="3" type="ORF">THTE_1565</name>
</gene>
<dbReference type="EMBL" id="CP018477">
    <property type="protein sequence ID" value="ASV74167.1"/>
    <property type="molecule type" value="Genomic_DNA"/>
</dbReference>
<feature type="domain" description="DUF1559" evidence="2">
    <location>
        <begin position="155"/>
        <end position="344"/>
    </location>
</feature>
<feature type="domain" description="DUF1559" evidence="2">
    <location>
        <begin position="36"/>
        <end position="99"/>
    </location>
</feature>
<keyword evidence="1" id="KW-0812">Transmembrane</keyword>
<evidence type="ECO:0000313" key="3">
    <source>
        <dbReference type="EMBL" id="ASV74167.1"/>
    </source>
</evidence>
<dbReference type="InterPro" id="IPR027558">
    <property type="entry name" value="Pre_pil_HX9DG_C"/>
</dbReference>
<dbReference type="InterPro" id="IPR012902">
    <property type="entry name" value="N_methyl_site"/>
</dbReference>
<dbReference type="Pfam" id="PF07596">
    <property type="entry name" value="SBP_bac_10"/>
    <property type="match status" value="2"/>
</dbReference>
<dbReference type="InterPro" id="IPR045584">
    <property type="entry name" value="Pilin-like"/>
</dbReference>
<dbReference type="NCBIfam" id="TIGR04294">
    <property type="entry name" value="pre_pil_HX9DG"/>
    <property type="match status" value="1"/>
</dbReference>
<evidence type="ECO:0000313" key="4">
    <source>
        <dbReference type="Proteomes" id="UP000215086"/>
    </source>
</evidence>
<dbReference type="SUPFAM" id="SSF54523">
    <property type="entry name" value="Pili subunits"/>
    <property type="match status" value="1"/>
</dbReference>
<dbReference type="OrthoDB" id="287493at2"/>
<organism evidence="3 4">
    <name type="scientific">Thermogutta terrifontis</name>
    <dbReference type="NCBI Taxonomy" id="1331910"/>
    <lineage>
        <taxon>Bacteria</taxon>
        <taxon>Pseudomonadati</taxon>
        <taxon>Planctomycetota</taxon>
        <taxon>Planctomycetia</taxon>
        <taxon>Pirellulales</taxon>
        <taxon>Thermoguttaceae</taxon>
        <taxon>Thermogutta</taxon>
    </lineage>
</organism>
<evidence type="ECO:0000256" key="1">
    <source>
        <dbReference type="SAM" id="Phobius"/>
    </source>
</evidence>
<dbReference type="PANTHER" id="PTHR30093">
    <property type="entry name" value="GENERAL SECRETION PATHWAY PROTEIN G"/>
    <property type="match status" value="1"/>
</dbReference>
<evidence type="ECO:0000259" key="2">
    <source>
        <dbReference type="Pfam" id="PF07596"/>
    </source>
</evidence>